<evidence type="ECO:0000313" key="3">
    <source>
        <dbReference type="EMBL" id="QXM25140.1"/>
    </source>
</evidence>
<dbReference type="Pfam" id="PF13561">
    <property type="entry name" value="adh_short_C2"/>
    <property type="match status" value="1"/>
</dbReference>
<dbReference type="GO" id="GO:0016491">
    <property type="term" value="F:oxidoreductase activity"/>
    <property type="evidence" value="ECO:0007669"/>
    <property type="project" value="UniProtKB-KW"/>
</dbReference>
<name>A0A975U2N5_9PROT</name>
<evidence type="ECO:0000313" key="4">
    <source>
        <dbReference type="Proteomes" id="UP000694001"/>
    </source>
</evidence>
<dbReference type="AlphaFoldDB" id="A0A975U2N5"/>
<protein>
    <submittedName>
        <fullName evidence="3">SDR family oxidoreductase</fullName>
    </submittedName>
</protein>
<comment type="similarity">
    <text evidence="1">Belongs to the short-chain dehydrogenases/reductases (SDR) family.</text>
</comment>
<dbReference type="PANTHER" id="PTHR43639">
    <property type="entry name" value="OXIDOREDUCTASE, SHORT-CHAIN DEHYDROGENASE/REDUCTASE FAMILY (AFU_ORTHOLOGUE AFUA_5G02870)"/>
    <property type="match status" value="1"/>
</dbReference>
<accession>A0A975U2N5</accession>
<gene>
    <name evidence="3" type="ORF">KO353_02490</name>
</gene>
<keyword evidence="2" id="KW-0560">Oxidoreductase</keyword>
<sequence>MARAVLVTGAASGIGAATARRLAGPGVALLLATRGNAAGLEAVASACRSAGAEVSTALADLSAAGSGEALVKAALDAFGRLDSLVANAGFADRTAWDALDDAAMAASIEAMAMGFFRLVRAALPALRHGGRVVAVSSFVAHVFRPRVQAFPASAAAKAAIEAMVRSLALELAPRGVTVNAVAPGFIRKDPGRHSQMTPERLAAVAAEIPLGRIGEPEEVAAAIAFLLSEDASYITGQVLHVSGGLVI</sequence>
<dbReference type="RefSeq" id="WP_218286196.1">
    <property type="nucleotide sequence ID" value="NZ_CP076448.1"/>
</dbReference>
<dbReference type="EMBL" id="CP076448">
    <property type="protein sequence ID" value="QXM25140.1"/>
    <property type="molecule type" value="Genomic_DNA"/>
</dbReference>
<proteinExistence type="inferred from homology"/>
<dbReference type="FunFam" id="3.40.50.720:FF:000173">
    <property type="entry name" value="3-oxoacyl-[acyl-carrier protein] reductase"/>
    <property type="match status" value="1"/>
</dbReference>
<evidence type="ECO:0000256" key="1">
    <source>
        <dbReference type="ARBA" id="ARBA00006484"/>
    </source>
</evidence>
<dbReference type="InterPro" id="IPR002347">
    <property type="entry name" value="SDR_fam"/>
</dbReference>
<dbReference type="KEGG" id="elio:KO353_02490"/>
<evidence type="ECO:0000256" key="2">
    <source>
        <dbReference type="ARBA" id="ARBA00023002"/>
    </source>
</evidence>
<organism evidence="3 4">
    <name type="scientific">Elioraea tepida</name>
    <dbReference type="NCBI Taxonomy" id="2843330"/>
    <lineage>
        <taxon>Bacteria</taxon>
        <taxon>Pseudomonadati</taxon>
        <taxon>Pseudomonadota</taxon>
        <taxon>Alphaproteobacteria</taxon>
        <taxon>Acetobacterales</taxon>
        <taxon>Elioraeaceae</taxon>
        <taxon>Elioraea</taxon>
    </lineage>
</organism>
<dbReference type="Proteomes" id="UP000694001">
    <property type="component" value="Chromosome"/>
</dbReference>
<keyword evidence="4" id="KW-1185">Reference proteome</keyword>
<dbReference type="PANTHER" id="PTHR43639:SF1">
    <property type="entry name" value="SHORT-CHAIN DEHYDROGENASE_REDUCTASE FAMILY PROTEIN"/>
    <property type="match status" value="1"/>
</dbReference>
<reference evidence="3" key="1">
    <citation type="submission" date="2021-06" db="EMBL/GenBank/DDBJ databases">
        <title>Elioraea tepida, sp. nov., a moderately thermophilic aerobic anoxygenic phototrophic bacterium isolated from an alkaline siliceous hot spring mat community in Yellowstone National Park, WY, USA.</title>
        <authorList>
            <person name="Saini M.K."/>
            <person name="Yoshida S."/>
            <person name="Sebastian A."/>
            <person name="Hirose S."/>
            <person name="Hara E."/>
            <person name="Tamaki H."/>
            <person name="Soulier N.T."/>
            <person name="Albert I."/>
            <person name="Hanada S."/>
            <person name="Bryant D.A."/>
            <person name="Tank M."/>
        </authorList>
    </citation>
    <scope>NUCLEOTIDE SEQUENCE</scope>
    <source>
        <strain evidence="3">MS-P2</strain>
    </source>
</reference>